<dbReference type="AlphaFoldDB" id="A0A0J8U8H4"/>
<dbReference type="Proteomes" id="UP000037594">
    <property type="component" value="Unassembled WGS sequence"/>
</dbReference>
<dbReference type="Pfam" id="PF01464">
    <property type="entry name" value="SLT"/>
    <property type="match status" value="1"/>
</dbReference>
<dbReference type="InterPro" id="IPR023346">
    <property type="entry name" value="Lysozyme-like_dom_sf"/>
</dbReference>
<organism evidence="3 4">
    <name type="scientific">Mycolicibacterium conceptionense</name>
    <dbReference type="NCBI Taxonomy" id="451644"/>
    <lineage>
        <taxon>Bacteria</taxon>
        <taxon>Bacillati</taxon>
        <taxon>Actinomycetota</taxon>
        <taxon>Actinomycetes</taxon>
        <taxon>Mycobacteriales</taxon>
        <taxon>Mycobacteriaceae</taxon>
        <taxon>Mycolicibacterium</taxon>
    </lineage>
</organism>
<reference evidence="3 4" key="1">
    <citation type="submission" date="2015-06" db="EMBL/GenBank/DDBJ databases">
        <title>Genome sequence of Mycobacterium conceptionense strain MLE.</title>
        <authorList>
            <person name="Greninger A.L."/>
            <person name="Cunningham G."/>
            <person name="Chiu C.Y."/>
            <person name="Miller S."/>
        </authorList>
    </citation>
    <scope>NUCLEOTIDE SEQUENCE [LARGE SCALE GENOMIC DNA]</scope>
    <source>
        <strain evidence="3 4">MLE</strain>
    </source>
</reference>
<feature type="compositionally biased region" description="Polar residues" evidence="1">
    <location>
        <begin position="61"/>
        <end position="76"/>
    </location>
</feature>
<accession>A0A0J8U8H4</accession>
<feature type="domain" description="Transglycosylase SLT" evidence="2">
    <location>
        <begin position="39"/>
        <end position="122"/>
    </location>
</feature>
<dbReference type="InterPro" id="IPR008258">
    <property type="entry name" value="Transglycosylase_SLT_dom_1"/>
</dbReference>
<evidence type="ECO:0000313" key="3">
    <source>
        <dbReference type="EMBL" id="KMV17696.1"/>
    </source>
</evidence>
<comment type="caution">
    <text evidence="3">The sequence shown here is derived from an EMBL/GenBank/DDBJ whole genome shotgun (WGS) entry which is preliminary data.</text>
</comment>
<proteinExistence type="predicted"/>
<evidence type="ECO:0000259" key="2">
    <source>
        <dbReference type="Pfam" id="PF01464"/>
    </source>
</evidence>
<dbReference type="PATRIC" id="fig|451644.5.peg.3090"/>
<protein>
    <recommendedName>
        <fullName evidence="2">Transglycosylase SLT domain-containing protein</fullName>
    </recommendedName>
</protein>
<evidence type="ECO:0000313" key="4">
    <source>
        <dbReference type="Proteomes" id="UP000037594"/>
    </source>
</evidence>
<feature type="region of interest" description="Disordered" evidence="1">
    <location>
        <begin position="44"/>
        <end position="76"/>
    </location>
</feature>
<sequence>MSLEKYPGGPLSEQQTADVIDQALTINGIPNDPSLRAQWQELYQHMAQNESGRDPNAGNGWDSNATGSTQEDGLPANSSRGIWQCIPTTFAAYHMAGTSNSIYDPVASAAASMNYVMETYKVSPDGSGLDAFMQRQGVGGGSYQGY</sequence>
<dbReference type="EMBL" id="LFOD01000012">
    <property type="protein sequence ID" value="KMV17696.1"/>
    <property type="molecule type" value="Genomic_DNA"/>
</dbReference>
<dbReference type="SUPFAM" id="SSF53955">
    <property type="entry name" value="Lysozyme-like"/>
    <property type="match status" value="1"/>
</dbReference>
<name>A0A0J8U8H4_9MYCO</name>
<gene>
    <name evidence="3" type="ORF">ACT17_14945</name>
</gene>
<evidence type="ECO:0000256" key="1">
    <source>
        <dbReference type="SAM" id="MobiDB-lite"/>
    </source>
</evidence>